<dbReference type="GO" id="GO:0003824">
    <property type="term" value="F:catalytic activity"/>
    <property type="evidence" value="ECO:0007669"/>
    <property type="project" value="InterPro"/>
</dbReference>
<gene>
    <name evidence="4" type="ORF">SAMN05421508_101800</name>
</gene>
<dbReference type="PANTHER" id="PTHR11748">
    <property type="entry name" value="D-LACTATE DEHYDROGENASE"/>
    <property type="match status" value="1"/>
</dbReference>
<protein>
    <submittedName>
        <fullName evidence="4">Glycolate oxidase FAD binding subunit</fullName>
    </submittedName>
</protein>
<dbReference type="OrthoDB" id="9811557at2"/>
<dbReference type="NCBIfam" id="NF008439">
    <property type="entry name" value="PRK11282.1"/>
    <property type="match status" value="1"/>
</dbReference>
<feature type="domain" description="FAD-binding PCMH-type" evidence="3">
    <location>
        <begin position="1"/>
        <end position="183"/>
    </location>
</feature>
<dbReference type="Proteomes" id="UP000219621">
    <property type="component" value="Unassembled WGS sequence"/>
</dbReference>
<evidence type="ECO:0000256" key="1">
    <source>
        <dbReference type="ARBA" id="ARBA00022630"/>
    </source>
</evidence>
<keyword evidence="2" id="KW-0274">FAD</keyword>
<dbReference type="InterPro" id="IPR036318">
    <property type="entry name" value="FAD-bd_PCMH-like_sf"/>
</dbReference>
<dbReference type="EMBL" id="OCNJ01000001">
    <property type="protein sequence ID" value="SOD91082.1"/>
    <property type="molecule type" value="Genomic_DNA"/>
</dbReference>
<dbReference type="SUPFAM" id="SSF56176">
    <property type="entry name" value="FAD-binding/transporter-associated domain-like"/>
    <property type="match status" value="1"/>
</dbReference>
<evidence type="ECO:0000259" key="3">
    <source>
        <dbReference type="PROSITE" id="PS51387"/>
    </source>
</evidence>
<keyword evidence="5" id="KW-1185">Reference proteome</keyword>
<dbReference type="InterPro" id="IPR016169">
    <property type="entry name" value="FAD-bd_PCMH_sub2"/>
</dbReference>
<dbReference type="InterPro" id="IPR016164">
    <property type="entry name" value="FAD-linked_Oxase-like_C"/>
</dbReference>
<proteinExistence type="predicted"/>
<name>A0A286G6H3_9PROT</name>
<dbReference type="SUPFAM" id="SSF55103">
    <property type="entry name" value="FAD-linked oxidases, C-terminal domain"/>
    <property type="match status" value="1"/>
</dbReference>
<organism evidence="4 5">
    <name type="scientific">Caenispirillum bisanense</name>
    <dbReference type="NCBI Taxonomy" id="414052"/>
    <lineage>
        <taxon>Bacteria</taxon>
        <taxon>Pseudomonadati</taxon>
        <taxon>Pseudomonadota</taxon>
        <taxon>Alphaproteobacteria</taxon>
        <taxon>Rhodospirillales</taxon>
        <taxon>Novispirillaceae</taxon>
        <taxon>Caenispirillum</taxon>
    </lineage>
</organism>
<evidence type="ECO:0000256" key="2">
    <source>
        <dbReference type="ARBA" id="ARBA00022827"/>
    </source>
</evidence>
<evidence type="ECO:0000313" key="5">
    <source>
        <dbReference type="Proteomes" id="UP000219621"/>
    </source>
</evidence>
<dbReference type="GO" id="GO:0071949">
    <property type="term" value="F:FAD binding"/>
    <property type="evidence" value="ECO:0007669"/>
    <property type="project" value="InterPro"/>
</dbReference>
<accession>A0A286G6H3</accession>
<dbReference type="Gene3D" id="3.30.465.10">
    <property type="match status" value="1"/>
</dbReference>
<keyword evidence="1" id="KW-0285">Flavoprotein</keyword>
<dbReference type="AlphaFoldDB" id="A0A286G6H3"/>
<sequence>MTQTLAPTTSDQVRDAVAWAVESATPLTVQGHGSKRALGRPTNTTATLDLSGLSGIVEYLPAELILTARAGTPLAEIQAALAAQNQQMAFEPPDLTALLGEPAGRGTVGGLVASNLAGPRRIAVGAVRDHFLGCHAVGGRAEVFKAGGKVVKNVTGFDLCKLLAGSWGTLSVLTEVTLKVLPAPEDTRTVVVRGLSDCDAVKCLSAALQSSHEVVGAAHLPAALAGHAVAGAGEAVTLVRVEGPGPSVDWRAKALCSELAGFGPTAEMGRDDSLAAWAAVRDVRPLVEPADRPVWRLSVPPMSGPAVVESLRPHGTPTAFYDWGGGQVWLTLDGPTPAEAATLIRAAVAHCGGGHATLVRAPEDVRAAVPVFQPQDGALAALSRRLKETYDPARVFNPGRMAEGL</sequence>
<dbReference type="PANTHER" id="PTHR11748:SF103">
    <property type="entry name" value="GLYCOLATE OXIDASE SUBUNIT GLCE"/>
    <property type="match status" value="1"/>
</dbReference>
<dbReference type="RefSeq" id="WP_097277655.1">
    <property type="nucleotide sequence ID" value="NZ_OCNJ01000001.1"/>
</dbReference>
<dbReference type="InterPro" id="IPR006094">
    <property type="entry name" value="Oxid_FAD_bind_N"/>
</dbReference>
<dbReference type="PROSITE" id="PS51387">
    <property type="entry name" value="FAD_PCMH"/>
    <property type="match status" value="1"/>
</dbReference>
<evidence type="ECO:0000313" key="4">
    <source>
        <dbReference type="EMBL" id="SOD91082.1"/>
    </source>
</evidence>
<dbReference type="InterPro" id="IPR016166">
    <property type="entry name" value="FAD-bd_PCMH"/>
</dbReference>
<dbReference type="Pfam" id="PF01565">
    <property type="entry name" value="FAD_binding_4"/>
    <property type="match status" value="1"/>
</dbReference>
<reference evidence="4 5" key="1">
    <citation type="submission" date="2017-09" db="EMBL/GenBank/DDBJ databases">
        <authorList>
            <person name="Ehlers B."/>
            <person name="Leendertz F.H."/>
        </authorList>
    </citation>
    <scope>NUCLEOTIDE SEQUENCE [LARGE SCALE GENOMIC DNA]</scope>
    <source>
        <strain evidence="4 5">USBA 140</strain>
    </source>
</reference>